<dbReference type="NCBIfam" id="TIGR02152">
    <property type="entry name" value="D_ribokin_bact"/>
    <property type="match status" value="1"/>
</dbReference>
<comment type="similarity">
    <text evidence="13">Belongs to the carbohydrate kinase PfkB family. Ribokinase subfamily.</text>
</comment>
<evidence type="ECO:0000256" key="10">
    <source>
        <dbReference type="ARBA" id="ARBA00022842"/>
    </source>
</evidence>
<evidence type="ECO:0000256" key="6">
    <source>
        <dbReference type="ARBA" id="ARBA00022723"/>
    </source>
</evidence>
<gene>
    <name evidence="13 15" type="primary">rbsK</name>
    <name evidence="15" type="ORF">HHL21_18720</name>
</gene>
<dbReference type="PANTHER" id="PTHR10584">
    <property type="entry name" value="SUGAR KINASE"/>
    <property type="match status" value="1"/>
</dbReference>
<feature type="binding site" evidence="13">
    <location>
        <begin position="18"/>
        <end position="20"/>
    </location>
    <ligand>
        <name>substrate</name>
    </ligand>
</feature>
<keyword evidence="4 13" id="KW-0963">Cytoplasm</keyword>
<feature type="binding site" evidence="13">
    <location>
        <position position="292"/>
    </location>
    <ligand>
        <name>K(+)</name>
        <dbReference type="ChEBI" id="CHEBI:29103"/>
    </ligand>
</feature>
<feature type="binding site" evidence="13">
    <location>
        <position position="191"/>
    </location>
    <ligand>
        <name>ATP</name>
        <dbReference type="ChEBI" id="CHEBI:30616"/>
    </ligand>
</feature>
<keyword evidence="9 13" id="KW-0067">ATP-binding</keyword>
<evidence type="ECO:0000256" key="12">
    <source>
        <dbReference type="ARBA" id="ARBA00023277"/>
    </source>
</evidence>
<keyword evidence="12 13" id="KW-0119">Carbohydrate metabolism</keyword>
<feature type="domain" description="Carbohydrate kinase PfkB" evidence="14">
    <location>
        <begin position="10"/>
        <end position="302"/>
    </location>
</feature>
<dbReference type="GO" id="GO:0005524">
    <property type="term" value="F:ATP binding"/>
    <property type="evidence" value="ECO:0007669"/>
    <property type="project" value="UniProtKB-UniRule"/>
</dbReference>
<evidence type="ECO:0000259" key="14">
    <source>
        <dbReference type="Pfam" id="PF00294"/>
    </source>
</evidence>
<dbReference type="Proteomes" id="UP000583752">
    <property type="component" value="Unassembled WGS sequence"/>
</dbReference>
<feature type="active site" description="Proton acceptor" evidence="13">
    <location>
        <position position="259"/>
    </location>
</feature>
<dbReference type="InterPro" id="IPR011877">
    <property type="entry name" value="Ribokinase"/>
</dbReference>
<evidence type="ECO:0000256" key="4">
    <source>
        <dbReference type="ARBA" id="ARBA00022490"/>
    </source>
</evidence>
<feature type="binding site" evidence="13">
    <location>
        <position position="253"/>
    </location>
    <ligand>
        <name>K(+)</name>
        <dbReference type="ChEBI" id="CHEBI:29103"/>
    </ligand>
</feature>
<accession>A0A848HME5</accession>
<dbReference type="GO" id="GO:0046872">
    <property type="term" value="F:metal ion binding"/>
    <property type="evidence" value="ECO:0007669"/>
    <property type="project" value="UniProtKB-KW"/>
</dbReference>
<feature type="binding site" evidence="13">
    <location>
        <begin position="46"/>
        <end position="50"/>
    </location>
    <ligand>
        <name>substrate</name>
    </ligand>
</feature>
<keyword evidence="6 13" id="KW-0479">Metal-binding</keyword>
<keyword evidence="10 13" id="KW-0460">Magnesium</keyword>
<dbReference type="InterPro" id="IPR029056">
    <property type="entry name" value="Ribokinase-like"/>
</dbReference>
<evidence type="ECO:0000313" key="15">
    <source>
        <dbReference type="EMBL" id="NML63076.1"/>
    </source>
</evidence>
<evidence type="ECO:0000256" key="13">
    <source>
        <dbReference type="HAMAP-Rule" id="MF_01987"/>
    </source>
</evidence>
<dbReference type="Pfam" id="PF00294">
    <property type="entry name" value="PfkB"/>
    <property type="match status" value="1"/>
</dbReference>
<keyword evidence="11 13" id="KW-0630">Potassium</keyword>
<dbReference type="InterPro" id="IPR002139">
    <property type="entry name" value="Ribo/fructo_kinase"/>
</dbReference>
<evidence type="ECO:0000256" key="1">
    <source>
        <dbReference type="ARBA" id="ARBA00005380"/>
    </source>
</evidence>
<comment type="function">
    <text evidence="13">Catalyzes the phosphorylation of ribose at O-5 in a reaction requiring ATP and magnesium. The resulting D-ribose-5-phosphate can then be used either for sythesis of nucleotides, histidine, and tryptophan, or as a component of the pentose phosphate pathway.</text>
</comment>
<comment type="subunit">
    <text evidence="13">Homodimer.</text>
</comment>
<feature type="binding site" evidence="13">
    <location>
        <position position="298"/>
    </location>
    <ligand>
        <name>K(+)</name>
        <dbReference type="ChEBI" id="CHEBI:29103"/>
    </ligand>
</feature>
<keyword evidence="8 13" id="KW-0418">Kinase</keyword>
<dbReference type="AlphaFoldDB" id="A0A848HME5"/>
<dbReference type="InterPro" id="IPR002173">
    <property type="entry name" value="Carboh/pur_kinase_PfkB_CS"/>
</dbReference>
<comment type="pathway">
    <text evidence="13">Carbohydrate metabolism; D-ribose degradation; D-ribose 5-phosphate from beta-D-ribopyranose: step 2/2.</text>
</comment>
<comment type="activity regulation">
    <text evidence="13">Activated by a monovalent cation that binds near, but not in, the active site. The most likely occupant of the site in vivo is potassium. Ion binding induces a conformational change that may alter substrate affinity.</text>
</comment>
<dbReference type="GO" id="GO:0004747">
    <property type="term" value="F:ribokinase activity"/>
    <property type="evidence" value="ECO:0007669"/>
    <property type="project" value="UniProtKB-UniRule"/>
</dbReference>
<feature type="binding site" evidence="13">
    <location>
        <position position="289"/>
    </location>
    <ligand>
        <name>K(+)</name>
        <dbReference type="ChEBI" id="CHEBI:29103"/>
    </ligand>
</feature>
<dbReference type="PROSITE" id="PS00584">
    <property type="entry name" value="PFKB_KINASES_2"/>
    <property type="match status" value="1"/>
</dbReference>
<evidence type="ECO:0000313" key="16">
    <source>
        <dbReference type="Proteomes" id="UP000583752"/>
    </source>
</evidence>
<feature type="binding site" evidence="13">
    <location>
        <position position="147"/>
    </location>
    <ligand>
        <name>substrate</name>
    </ligand>
</feature>
<evidence type="ECO:0000256" key="11">
    <source>
        <dbReference type="ARBA" id="ARBA00022958"/>
    </source>
</evidence>
<reference evidence="15 16" key="1">
    <citation type="submission" date="2020-04" db="EMBL/GenBank/DDBJ databases">
        <title>Massilia sp. RP-1-19 isolated from soil.</title>
        <authorList>
            <person name="Dahal R.H."/>
        </authorList>
    </citation>
    <scope>NUCLEOTIDE SEQUENCE [LARGE SCALE GENOMIC DNA]</scope>
    <source>
        <strain evidence="15 16">RP-1-19</strain>
    </source>
</reference>
<comment type="catalytic activity">
    <reaction evidence="13">
        <text>D-ribose + ATP = D-ribose 5-phosphate + ADP + H(+)</text>
        <dbReference type="Rhea" id="RHEA:13697"/>
        <dbReference type="ChEBI" id="CHEBI:15378"/>
        <dbReference type="ChEBI" id="CHEBI:30616"/>
        <dbReference type="ChEBI" id="CHEBI:47013"/>
        <dbReference type="ChEBI" id="CHEBI:78346"/>
        <dbReference type="ChEBI" id="CHEBI:456216"/>
        <dbReference type="EC" id="2.7.1.15"/>
    </reaction>
</comment>
<dbReference type="UniPathway" id="UPA00916">
    <property type="reaction ID" value="UER00889"/>
</dbReference>
<sequence>MDVGNAVVPRVVVVGSVNMDLVFRTPRMPAPGETITGDGFQQVPGGKGANQAVAAARQGAAVGFVGMIGNDSFGQMALESLGREGIATTHMTTDLSAASGVAGIFVDDHGENSIVLAPGANAVLSEAHVEAAAAAIGGADYLICQLESPIASVARAIAIAREHGVRVVFNPAPAAQLPDGLLASVDYLILNETEATQLTGLAVLDRASAAEAAAALLARGAGAVLLTMGAGGVLVATTGHERFVPAVKVKAVDTTAAGDTFVGALTVAIGRGLDLDDAVTQAQHAAALTVTRMGAQTSIPTRAELHEFIQSTHGREVT</sequence>
<protein>
    <recommendedName>
        <fullName evidence="3 13">Ribokinase</fullName>
        <shortName evidence="13">RK</shortName>
        <ecNumber evidence="2 13">2.7.1.15</ecNumber>
    </recommendedName>
</protein>
<dbReference type="EC" id="2.7.1.15" evidence="2 13"/>
<feature type="binding site" evidence="13">
    <location>
        <position position="294"/>
    </location>
    <ligand>
        <name>K(+)</name>
        <dbReference type="ChEBI" id="CHEBI:29103"/>
    </ligand>
</feature>
<dbReference type="GO" id="GO:0019303">
    <property type="term" value="P:D-ribose catabolic process"/>
    <property type="evidence" value="ECO:0007669"/>
    <property type="project" value="UniProtKB-UniRule"/>
</dbReference>
<comment type="caution">
    <text evidence="13">Lacks conserved residue(s) required for the propagation of feature annotation.</text>
</comment>
<feature type="binding site" evidence="13">
    <location>
        <begin position="258"/>
        <end position="259"/>
    </location>
    <ligand>
        <name>ATP</name>
        <dbReference type="ChEBI" id="CHEBI:30616"/>
    </ligand>
</feature>
<dbReference type="GO" id="GO:0005829">
    <property type="term" value="C:cytosol"/>
    <property type="evidence" value="ECO:0007669"/>
    <property type="project" value="TreeGrafter"/>
</dbReference>
<evidence type="ECO:0000256" key="3">
    <source>
        <dbReference type="ARBA" id="ARBA00016943"/>
    </source>
</evidence>
<dbReference type="PRINTS" id="PR00990">
    <property type="entry name" value="RIBOKINASE"/>
</dbReference>
<dbReference type="SUPFAM" id="SSF53613">
    <property type="entry name" value="Ribokinase-like"/>
    <property type="match status" value="1"/>
</dbReference>
<dbReference type="FunFam" id="3.40.1190.20:FF:000012">
    <property type="entry name" value="Ribokinase"/>
    <property type="match status" value="1"/>
</dbReference>
<dbReference type="Gene3D" id="3.40.1190.20">
    <property type="match status" value="1"/>
</dbReference>
<evidence type="ECO:0000256" key="5">
    <source>
        <dbReference type="ARBA" id="ARBA00022679"/>
    </source>
</evidence>
<keyword evidence="16" id="KW-1185">Reference proteome</keyword>
<dbReference type="EMBL" id="JABBGG010000012">
    <property type="protein sequence ID" value="NML63076.1"/>
    <property type="molecule type" value="Genomic_DNA"/>
</dbReference>
<evidence type="ECO:0000256" key="7">
    <source>
        <dbReference type="ARBA" id="ARBA00022741"/>
    </source>
</evidence>
<name>A0A848HME5_9BURK</name>
<comment type="subcellular location">
    <subcellularLocation>
        <location evidence="13">Cytoplasm</location>
    </subcellularLocation>
</comment>
<evidence type="ECO:0000256" key="2">
    <source>
        <dbReference type="ARBA" id="ARBA00012035"/>
    </source>
</evidence>
<keyword evidence="5 13" id="KW-0808">Transferase</keyword>
<dbReference type="InterPro" id="IPR011611">
    <property type="entry name" value="PfkB_dom"/>
</dbReference>
<proteinExistence type="inferred from homology"/>
<feature type="binding site" evidence="13">
    <location>
        <position position="255"/>
    </location>
    <ligand>
        <name>K(+)</name>
        <dbReference type="ChEBI" id="CHEBI:29103"/>
    </ligand>
</feature>
<comment type="similarity">
    <text evidence="1">Belongs to the carbohydrate kinase pfkB family.</text>
</comment>
<evidence type="ECO:0000256" key="9">
    <source>
        <dbReference type="ARBA" id="ARBA00022840"/>
    </source>
</evidence>
<dbReference type="HAMAP" id="MF_01987">
    <property type="entry name" value="Ribokinase"/>
    <property type="match status" value="1"/>
</dbReference>
<comment type="caution">
    <text evidence="15">The sequence shown here is derived from an EMBL/GenBank/DDBJ whole genome shotgun (WGS) entry which is preliminary data.</text>
</comment>
<keyword evidence="7 13" id="KW-0547">Nucleotide-binding</keyword>
<feature type="binding site" evidence="13">
    <location>
        <begin position="227"/>
        <end position="232"/>
    </location>
    <ligand>
        <name>ATP</name>
        <dbReference type="ChEBI" id="CHEBI:30616"/>
    </ligand>
</feature>
<feature type="binding site" evidence="13">
    <location>
        <position position="259"/>
    </location>
    <ligand>
        <name>substrate</name>
    </ligand>
</feature>
<dbReference type="PANTHER" id="PTHR10584:SF166">
    <property type="entry name" value="RIBOKINASE"/>
    <property type="match status" value="1"/>
</dbReference>
<comment type="cofactor">
    <cofactor evidence="13">
        <name>Mg(2+)</name>
        <dbReference type="ChEBI" id="CHEBI:18420"/>
    </cofactor>
    <text evidence="13">Requires a divalent cation, most likely magnesium in vivo, as an electrophilic catalyst to aid phosphoryl group transfer. It is the chelate of the metal and the nucleotide that is the actual substrate.</text>
</comment>
<organism evidence="15 16">
    <name type="scientific">Massilia polaris</name>
    <dbReference type="NCBI Taxonomy" id="2728846"/>
    <lineage>
        <taxon>Bacteria</taxon>
        <taxon>Pseudomonadati</taxon>
        <taxon>Pseudomonadota</taxon>
        <taxon>Betaproteobacteria</taxon>
        <taxon>Burkholderiales</taxon>
        <taxon>Oxalobacteraceae</taxon>
        <taxon>Telluria group</taxon>
        <taxon>Massilia</taxon>
    </lineage>
</organism>
<evidence type="ECO:0000256" key="8">
    <source>
        <dbReference type="ARBA" id="ARBA00022777"/>
    </source>
</evidence>
<dbReference type="CDD" id="cd01174">
    <property type="entry name" value="ribokinase"/>
    <property type="match status" value="1"/>
</dbReference>